<proteinExistence type="predicted"/>
<sequence>MANPCVAHDSGKILKSRVKRARGDFLKNYFKKEFFHE</sequence>
<name>A0A8S5TDL8_9CAUD</name>
<evidence type="ECO:0000313" key="1">
    <source>
        <dbReference type="EMBL" id="DAF61369.1"/>
    </source>
</evidence>
<dbReference type="EMBL" id="BK032809">
    <property type="protein sequence ID" value="DAF61369.1"/>
    <property type="molecule type" value="Genomic_DNA"/>
</dbReference>
<accession>A0A8S5TDL8</accession>
<organism evidence="1">
    <name type="scientific">Siphoviridae sp. ctacm4</name>
    <dbReference type="NCBI Taxonomy" id="2827895"/>
    <lineage>
        <taxon>Viruses</taxon>
        <taxon>Duplodnaviria</taxon>
        <taxon>Heunggongvirae</taxon>
        <taxon>Uroviricota</taxon>
        <taxon>Caudoviricetes</taxon>
    </lineage>
</organism>
<reference evidence="1" key="1">
    <citation type="journal article" date="2021" name="Proc. Natl. Acad. Sci. U.S.A.">
        <title>A Catalog of Tens of Thousands of Viruses from Human Metagenomes Reveals Hidden Associations with Chronic Diseases.</title>
        <authorList>
            <person name="Tisza M.J."/>
            <person name="Buck C.B."/>
        </authorList>
    </citation>
    <scope>NUCLEOTIDE SEQUENCE</scope>
    <source>
        <strain evidence="1">Ctacm4</strain>
    </source>
</reference>
<protein>
    <submittedName>
        <fullName evidence="1">Uncharacterized protein</fullName>
    </submittedName>
</protein>